<proteinExistence type="predicted"/>
<keyword evidence="5" id="KW-0472">Membrane</keyword>
<accession>A0ABR6RE14</accession>
<evidence type="ECO:0000256" key="1">
    <source>
        <dbReference type="ARBA" id="ARBA00004370"/>
    </source>
</evidence>
<evidence type="ECO:0000256" key="8">
    <source>
        <dbReference type="SAM" id="SignalP"/>
    </source>
</evidence>
<evidence type="ECO:0000256" key="3">
    <source>
        <dbReference type="ARBA" id="ARBA00022692"/>
    </source>
</evidence>
<dbReference type="InterPro" id="IPR039910">
    <property type="entry name" value="D15-like"/>
</dbReference>
<evidence type="ECO:0000256" key="6">
    <source>
        <dbReference type="ARBA" id="ARBA00023237"/>
    </source>
</evidence>
<feature type="compositionally biased region" description="Basic and acidic residues" evidence="7">
    <location>
        <begin position="42"/>
        <end position="57"/>
    </location>
</feature>
<sequence>MRYRLTTPVLPAFFIAFSALLAGCSSTPHANGEDAQNAATAAEKDSSSTEADSDKPAFDLTVKAPDDVRKYLEQYIDLKRYRSFPGLQLTELTRLLGSADENVRELLGTLGYFSPEIQIDVFDTGAAPVGDGISAADSEARPQIVISVTPGVQTKVADVALDYSGAVTEEKNFASRRERLQRNWDLQPGAGFTQKGWDGAKSEGLRALQRRRYPTAKIESSKADIDGDTNQARLSVHYDSGPLYKFGPLLIQGAERYDPVGTARIARLPTGRDYSETAMLDAQTRLAASGYYDSVFLTLDTDTQTPEAAPVIAQVREAKLQKVVFGIGMSTDTGPRLSLDHTHNKMPLLGWRAVSKLSFERDKKLISTEWTDLPGEDGWADFAGGEIKREINGDFTINSTQIRGGHKKSTDHIDRSAFLQYDFSSSVQGLEKIPSSSAISANYGWTGRYFNNNTNPTRGYGIAAELGAGFTLTPQRDPFIRTLLRWQGFVPAGTVTAPNGSSRGARLALRAEGGAILAKDSAVIPATQLFITGGDTTVRGYGYKQIGASVAGNKVYGGRYMYVGSVEYQRPLVRNGEVSDWESAVFADVGSVADKVGDMTPYWGIGTGLRWRSPVGALQADVAYGLKDQRFRLHLRLGYSF</sequence>
<evidence type="ECO:0000256" key="4">
    <source>
        <dbReference type="ARBA" id="ARBA00022729"/>
    </source>
</evidence>
<evidence type="ECO:0000256" key="5">
    <source>
        <dbReference type="ARBA" id="ARBA00023136"/>
    </source>
</evidence>
<feature type="domain" description="Bacterial surface antigen (D15)" evidence="9">
    <location>
        <begin position="431"/>
        <end position="641"/>
    </location>
</feature>
<keyword evidence="2" id="KW-1134">Transmembrane beta strand</keyword>
<dbReference type="Pfam" id="PF01103">
    <property type="entry name" value="Omp85"/>
    <property type="match status" value="1"/>
</dbReference>
<gene>
    <name evidence="10" type="ORF">HNP33_001460</name>
</gene>
<dbReference type="Gene3D" id="2.40.160.50">
    <property type="entry name" value="membrane protein fhac: a member of the omp85/tpsb transporter family"/>
    <property type="match status" value="1"/>
</dbReference>
<evidence type="ECO:0000313" key="11">
    <source>
        <dbReference type="Proteomes" id="UP000562492"/>
    </source>
</evidence>
<dbReference type="RefSeq" id="WP_184706487.1">
    <property type="nucleotide sequence ID" value="NZ_JACHKZ010000006.1"/>
</dbReference>
<feature type="chain" id="PRO_5046735829" evidence="8">
    <location>
        <begin position="31"/>
        <end position="641"/>
    </location>
</feature>
<protein>
    <submittedName>
        <fullName evidence="10">Translocation and assembly module TamA</fullName>
    </submittedName>
</protein>
<evidence type="ECO:0000256" key="2">
    <source>
        <dbReference type="ARBA" id="ARBA00022452"/>
    </source>
</evidence>
<dbReference type="PANTHER" id="PTHR12815">
    <property type="entry name" value="SORTING AND ASSEMBLY MACHINERY SAMM50 PROTEIN FAMILY MEMBER"/>
    <property type="match status" value="1"/>
</dbReference>
<comment type="subcellular location">
    <subcellularLocation>
        <location evidence="1">Membrane</location>
    </subcellularLocation>
</comment>
<keyword evidence="6" id="KW-0998">Cell outer membrane</keyword>
<dbReference type="InterPro" id="IPR000184">
    <property type="entry name" value="Bac_surfAg_D15"/>
</dbReference>
<keyword evidence="11" id="KW-1185">Reference proteome</keyword>
<organism evidence="10 11">
    <name type="scientific">Comamonas odontotermitis</name>
    <dbReference type="NCBI Taxonomy" id="379895"/>
    <lineage>
        <taxon>Bacteria</taxon>
        <taxon>Pseudomonadati</taxon>
        <taxon>Pseudomonadota</taxon>
        <taxon>Betaproteobacteria</taxon>
        <taxon>Burkholderiales</taxon>
        <taxon>Comamonadaceae</taxon>
        <taxon>Comamonas</taxon>
    </lineage>
</organism>
<dbReference type="PANTHER" id="PTHR12815:SF47">
    <property type="entry name" value="TRANSLOCATION AND ASSEMBLY MODULE SUBUNIT TAMA"/>
    <property type="match status" value="1"/>
</dbReference>
<evidence type="ECO:0000256" key="7">
    <source>
        <dbReference type="SAM" id="MobiDB-lite"/>
    </source>
</evidence>
<reference evidence="10 11" key="1">
    <citation type="submission" date="2020-08" db="EMBL/GenBank/DDBJ databases">
        <title>Functional genomics of gut bacteria from endangered species of beetles.</title>
        <authorList>
            <person name="Carlos-Shanley C."/>
        </authorList>
    </citation>
    <scope>NUCLEOTIDE SEQUENCE [LARGE SCALE GENOMIC DNA]</scope>
    <source>
        <strain evidence="10 11">S00124</strain>
    </source>
</reference>
<keyword evidence="4 8" id="KW-0732">Signal</keyword>
<dbReference type="EMBL" id="JACHKZ010000006">
    <property type="protein sequence ID" value="MBB6577405.1"/>
    <property type="molecule type" value="Genomic_DNA"/>
</dbReference>
<dbReference type="PROSITE" id="PS51257">
    <property type="entry name" value="PROKAR_LIPOPROTEIN"/>
    <property type="match status" value="1"/>
</dbReference>
<evidence type="ECO:0000259" key="9">
    <source>
        <dbReference type="Pfam" id="PF01103"/>
    </source>
</evidence>
<dbReference type="Proteomes" id="UP000562492">
    <property type="component" value="Unassembled WGS sequence"/>
</dbReference>
<name>A0ABR6RE14_9BURK</name>
<keyword evidence="3" id="KW-0812">Transmembrane</keyword>
<comment type="caution">
    <text evidence="10">The sequence shown here is derived from an EMBL/GenBank/DDBJ whole genome shotgun (WGS) entry which is preliminary data.</text>
</comment>
<evidence type="ECO:0000313" key="10">
    <source>
        <dbReference type="EMBL" id="MBB6577405.1"/>
    </source>
</evidence>
<dbReference type="Gene3D" id="3.10.20.310">
    <property type="entry name" value="membrane protein fhac"/>
    <property type="match status" value="2"/>
</dbReference>
<feature type="region of interest" description="Disordered" evidence="7">
    <location>
        <begin position="29"/>
        <end position="57"/>
    </location>
</feature>
<feature type="signal peptide" evidence="8">
    <location>
        <begin position="1"/>
        <end position="30"/>
    </location>
</feature>